<dbReference type="SUPFAM" id="SSF52540">
    <property type="entry name" value="P-loop containing nucleoside triphosphate hydrolases"/>
    <property type="match status" value="1"/>
</dbReference>
<evidence type="ECO:0000256" key="5">
    <source>
        <dbReference type="ARBA" id="ARBA00022840"/>
    </source>
</evidence>
<keyword evidence="5 7" id="KW-0067">ATP-binding</keyword>
<reference evidence="11" key="1">
    <citation type="submission" date="2021-01" db="EMBL/GenBank/DDBJ databases">
        <authorList>
            <person name="Corre E."/>
            <person name="Pelletier E."/>
            <person name="Niang G."/>
            <person name="Scheremetjew M."/>
            <person name="Finn R."/>
            <person name="Kale V."/>
            <person name="Holt S."/>
            <person name="Cochrane G."/>
            <person name="Meng A."/>
            <person name="Brown T."/>
            <person name="Cohen L."/>
        </authorList>
    </citation>
    <scope>NUCLEOTIDE SEQUENCE</scope>
    <source>
        <strain evidence="11">CCMP325</strain>
    </source>
</reference>
<feature type="compositionally biased region" description="Basic and acidic residues" evidence="9">
    <location>
        <begin position="362"/>
        <end position="376"/>
    </location>
</feature>
<dbReference type="GO" id="GO:0005524">
    <property type="term" value="F:ATP binding"/>
    <property type="evidence" value="ECO:0007669"/>
    <property type="project" value="UniProtKB-UniRule"/>
</dbReference>
<feature type="binding site" evidence="7">
    <location>
        <begin position="17"/>
        <end position="24"/>
    </location>
    <ligand>
        <name>ATP</name>
        <dbReference type="ChEBI" id="CHEBI:30616"/>
    </ligand>
</feature>
<evidence type="ECO:0000256" key="8">
    <source>
        <dbReference type="SAM" id="Coils"/>
    </source>
</evidence>
<dbReference type="GO" id="GO:0051231">
    <property type="term" value="P:spindle elongation"/>
    <property type="evidence" value="ECO:0007669"/>
    <property type="project" value="TreeGrafter"/>
</dbReference>
<gene>
    <name evidence="11" type="ORF">HPHI1048_LOCUS7310</name>
</gene>
<dbReference type="GO" id="GO:0008017">
    <property type="term" value="F:microtubule binding"/>
    <property type="evidence" value="ECO:0007669"/>
    <property type="project" value="InterPro"/>
</dbReference>
<organism evidence="11">
    <name type="scientific">Hanusia phi</name>
    <dbReference type="NCBI Taxonomy" id="3032"/>
    <lineage>
        <taxon>Eukaryota</taxon>
        <taxon>Cryptophyceae</taxon>
        <taxon>Pyrenomonadales</taxon>
        <taxon>Geminigeraceae</taxon>
        <taxon>Hanusia</taxon>
    </lineage>
</organism>
<feature type="region of interest" description="Disordered" evidence="9">
    <location>
        <begin position="79"/>
        <end position="120"/>
    </location>
</feature>
<evidence type="ECO:0000256" key="7">
    <source>
        <dbReference type="PROSITE-ProRule" id="PRU00283"/>
    </source>
</evidence>
<evidence type="ECO:0000259" key="10">
    <source>
        <dbReference type="PROSITE" id="PS50067"/>
    </source>
</evidence>
<dbReference type="InterPro" id="IPR027417">
    <property type="entry name" value="P-loop_NTPase"/>
</dbReference>
<evidence type="ECO:0000313" key="11">
    <source>
        <dbReference type="EMBL" id="CAD8478255.1"/>
    </source>
</evidence>
<dbReference type="PANTHER" id="PTHR47969">
    <property type="entry name" value="CHROMOSOME-ASSOCIATED KINESIN KIF4A-RELATED"/>
    <property type="match status" value="1"/>
</dbReference>
<dbReference type="SMART" id="SM00129">
    <property type="entry name" value="KISc"/>
    <property type="match status" value="1"/>
</dbReference>
<dbReference type="GO" id="GO:0003777">
    <property type="term" value="F:microtubule motor activity"/>
    <property type="evidence" value="ECO:0007669"/>
    <property type="project" value="InterPro"/>
</dbReference>
<proteinExistence type="inferred from homology"/>
<evidence type="ECO:0000256" key="3">
    <source>
        <dbReference type="ARBA" id="ARBA00022490"/>
    </source>
</evidence>
<evidence type="ECO:0000256" key="6">
    <source>
        <dbReference type="ARBA" id="ARBA00023054"/>
    </source>
</evidence>
<feature type="compositionally biased region" description="Polar residues" evidence="9">
    <location>
        <begin position="92"/>
        <end position="102"/>
    </location>
</feature>
<feature type="compositionally biased region" description="Basic and acidic residues" evidence="9">
    <location>
        <begin position="81"/>
        <end position="91"/>
    </location>
</feature>
<dbReference type="InterPro" id="IPR036961">
    <property type="entry name" value="Kinesin_motor_dom_sf"/>
</dbReference>
<dbReference type="PROSITE" id="PS50067">
    <property type="entry name" value="KINESIN_MOTOR_2"/>
    <property type="match status" value="1"/>
</dbReference>
<dbReference type="GO" id="GO:0007052">
    <property type="term" value="P:mitotic spindle organization"/>
    <property type="evidence" value="ECO:0007669"/>
    <property type="project" value="TreeGrafter"/>
</dbReference>
<dbReference type="PANTHER" id="PTHR47969:SF15">
    <property type="entry name" value="CHROMOSOME-ASSOCIATED KINESIN KIF4A-RELATED"/>
    <property type="match status" value="1"/>
</dbReference>
<dbReference type="GO" id="GO:0007018">
    <property type="term" value="P:microtubule-based movement"/>
    <property type="evidence" value="ECO:0007669"/>
    <property type="project" value="InterPro"/>
</dbReference>
<keyword evidence="4 7" id="KW-0547">Nucleotide-binding</keyword>
<keyword evidence="6 8" id="KW-0175">Coiled coil</keyword>
<dbReference type="PRINTS" id="PR00380">
    <property type="entry name" value="KINESINHEAVY"/>
</dbReference>
<accession>A0A7S0E9B9</accession>
<dbReference type="Pfam" id="PF00225">
    <property type="entry name" value="Kinesin"/>
    <property type="match status" value="1"/>
</dbReference>
<sequence length="804" mass="89843">MVDHVLEGFNACLFAYGQTGSGKTYTIFGEEDKPGVAVQAVKQLFHNIEKRSGKQKTLVYASFLELYLDKIRDLIQISSDGESKPETKEGSRPNSRPGTASSRRSEKQGEGPVDLEIRENKNGGVYVQDLRSTPVHNVEEVLAVISSGLRHRQTYQTLMNEHSSRSHTILTLTVVSESGRGDGETISGKLNMVDLAGCERLKRSGAGDEGSGIEDASLRAKEAVIINKSLSTLGTVVMALAKGDASYVPYRDSKLTRLLQDSLGGNSFTTLIATIHPRAVDAEESLNTLQFANRCKNVVTQPHINYLDADPEGQAKIIEKLMREIAELKDEMAAQKEHYEEKLQHKAGMMGSSIETAASEVEDGKHAGAEHDRGEGSRGTSRGSKRAPTTEKHKQAAAASDNYVSALAEAQAMSKEMKEKFVRKNNEFRAAQESSRKNEERLKREIEDYRQKLFGLQEEMTAKVQNLEMQLESQQTKFEGEIEQLRENNSRLINDMDAALRSVPEKLKLDSEKLRAMDATIMQASAKKDAELTEALRKAAENSEKMLGLQREQYEYWLNKKNEDLKSFIAEFEEYKAERTAQVNTLESHALYLFDYCNALATVIANFEKGLYPVYEKSGIKAVQIPNKDKPQLMSPEVLRDLSKYRKRADDFIKSHPTGLSISFSDKNPAGTAAADPVASPTGEGDEHVNRLRQEVSSLKEKLAATERKSAQTVDEIRAQVEQQVLSDLADHPTVEYIKQIEDERNYYREQLQEEVRRCKDLRIALDSKQRVIEKQTGSLEAIKGFTRSNAHGSRLPSVVGRSR</sequence>
<protein>
    <recommendedName>
        <fullName evidence="10">Kinesin motor domain-containing protein</fullName>
    </recommendedName>
</protein>
<feature type="domain" description="Kinesin motor" evidence="10">
    <location>
        <begin position="1"/>
        <end position="298"/>
    </location>
</feature>
<dbReference type="EMBL" id="HBEO01010470">
    <property type="protein sequence ID" value="CAD8478255.1"/>
    <property type="molecule type" value="Transcribed_RNA"/>
</dbReference>
<name>A0A7S0E9B9_9CRYP</name>
<comment type="subcellular location">
    <subcellularLocation>
        <location evidence="2">Cytoplasm</location>
    </subcellularLocation>
    <subcellularLocation>
        <location evidence="1">Plastid</location>
        <location evidence="1">Chloroplast</location>
    </subcellularLocation>
</comment>
<keyword evidence="3" id="KW-0963">Cytoplasm</keyword>
<dbReference type="InterPro" id="IPR027640">
    <property type="entry name" value="Kinesin-like_fam"/>
</dbReference>
<evidence type="ECO:0000256" key="1">
    <source>
        <dbReference type="ARBA" id="ARBA00004229"/>
    </source>
</evidence>
<dbReference type="GO" id="GO:0005875">
    <property type="term" value="C:microtubule associated complex"/>
    <property type="evidence" value="ECO:0007669"/>
    <property type="project" value="TreeGrafter"/>
</dbReference>
<feature type="region of interest" description="Disordered" evidence="9">
    <location>
        <begin position="664"/>
        <end position="687"/>
    </location>
</feature>
<dbReference type="InterPro" id="IPR001752">
    <property type="entry name" value="Kinesin_motor_dom"/>
</dbReference>
<evidence type="ECO:0000256" key="4">
    <source>
        <dbReference type="ARBA" id="ARBA00022741"/>
    </source>
</evidence>
<dbReference type="Gene3D" id="3.40.850.10">
    <property type="entry name" value="Kinesin motor domain"/>
    <property type="match status" value="1"/>
</dbReference>
<feature type="compositionally biased region" description="Basic and acidic residues" evidence="9">
    <location>
        <begin position="103"/>
        <end position="120"/>
    </location>
</feature>
<feature type="coiled-coil region" evidence="8">
    <location>
        <begin position="318"/>
        <end position="345"/>
    </location>
</feature>
<evidence type="ECO:0000256" key="9">
    <source>
        <dbReference type="SAM" id="MobiDB-lite"/>
    </source>
</evidence>
<evidence type="ECO:0000256" key="2">
    <source>
        <dbReference type="ARBA" id="ARBA00004496"/>
    </source>
</evidence>
<feature type="coiled-coil region" evidence="8">
    <location>
        <begin position="689"/>
        <end position="769"/>
    </location>
</feature>
<feature type="region of interest" description="Disordered" evidence="9">
    <location>
        <begin position="359"/>
        <end position="400"/>
    </location>
</feature>
<comment type="similarity">
    <text evidence="7">Belongs to the TRAFAC class myosin-kinesin ATPase superfamily. Kinesin family.</text>
</comment>
<dbReference type="GO" id="GO:0009507">
    <property type="term" value="C:chloroplast"/>
    <property type="evidence" value="ECO:0007669"/>
    <property type="project" value="UniProtKB-SubCell"/>
</dbReference>
<keyword evidence="7" id="KW-0505">Motor protein</keyword>
<dbReference type="CDD" id="cd00106">
    <property type="entry name" value="KISc"/>
    <property type="match status" value="1"/>
</dbReference>
<dbReference type="AlphaFoldDB" id="A0A7S0E9B9"/>
<feature type="coiled-coil region" evidence="8">
    <location>
        <begin position="407"/>
        <end position="502"/>
    </location>
</feature>